<dbReference type="RefSeq" id="WP_257769004.1">
    <property type="nucleotide sequence ID" value="NZ_CP102480.1"/>
</dbReference>
<evidence type="ECO:0000256" key="1">
    <source>
        <dbReference type="SAM" id="Phobius"/>
    </source>
</evidence>
<keyword evidence="1" id="KW-0812">Transmembrane</keyword>
<dbReference type="EMBL" id="CP102480">
    <property type="protein sequence ID" value="UUX50028.1"/>
    <property type="molecule type" value="Genomic_DNA"/>
</dbReference>
<keyword evidence="1" id="KW-0472">Membrane</keyword>
<keyword evidence="1" id="KW-1133">Transmembrane helix</keyword>
<reference evidence="2" key="1">
    <citation type="submission" date="2022-08" db="EMBL/GenBank/DDBJ databases">
        <title>Nisaea acidiphila sp. nov., isolated from a marine algal debris and emended description of the genus Nisaea Urios et al. 2008.</title>
        <authorList>
            <person name="Kwon K."/>
        </authorList>
    </citation>
    <scope>NUCLEOTIDE SEQUENCE</scope>
    <source>
        <strain evidence="2">MEBiC11861</strain>
    </source>
</reference>
<sequence length="94" mass="10908">MSEHSQHHSKPAGEEPRWLDNPANVKKIVYALVAICALLFVADAFYHKHPYFAAESWFGFYAIYGFVMCVGLVLAAKLMRVFLMRDEDYYDNDR</sequence>
<organism evidence="2 3">
    <name type="scientific">Nisaea acidiphila</name>
    <dbReference type="NCBI Taxonomy" id="1862145"/>
    <lineage>
        <taxon>Bacteria</taxon>
        <taxon>Pseudomonadati</taxon>
        <taxon>Pseudomonadota</taxon>
        <taxon>Alphaproteobacteria</taxon>
        <taxon>Rhodospirillales</taxon>
        <taxon>Thalassobaculaceae</taxon>
        <taxon>Nisaea</taxon>
    </lineage>
</organism>
<feature type="transmembrane region" description="Helical" evidence="1">
    <location>
        <begin position="58"/>
        <end position="76"/>
    </location>
</feature>
<dbReference type="Proteomes" id="UP001060336">
    <property type="component" value="Chromosome"/>
</dbReference>
<accession>A0A9J7AUN3</accession>
<proteinExistence type="predicted"/>
<gene>
    <name evidence="2" type="ORF">NUH88_21890</name>
</gene>
<keyword evidence="3" id="KW-1185">Reference proteome</keyword>
<protein>
    <submittedName>
        <fullName evidence="2">Uncharacterized protein</fullName>
    </submittedName>
</protein>
<feature type="transmembrane region" description="Helical" evidence="1">
    <location>
        <begin position="28"/>
        <end position="46"/>
    </location>
</feature>
<evidence type="ECO:0000313" key="3">
    <source>
        <dbReference type="Proteomes" id="UP001060336"/>
    </source>
</evidence>
<dbReference type="KEGG" id="naci:NUH88_21890"/>
<dbReference type="AlphaFoldDB" id="A0A9J7AUN3"/>
<name>A0A9J7AUN3_9PROT</name>
<evidence type="ECO:0000313" key="2">
    <source>
        <dbReference type="EMBL" id="UUX50028.1"/>
    </source>
</evidence>